<reference evidence="3" key="1">
    <citation type="submission" date="2023-04" db="EMBL/GenBank/DDBJ databases">
        <title>Black Yeasts Isolated from many extreme environments.</title>
        <authorList>
            <person name="Coleine C."/>
            <person name="Stajich J.E."/>
            <person name="Selbmann L."/>
        </authorList>
    </citation>
    <scope>NUCLEOTIDE SEQUENCE</scope>
    <source>
        <strain evidence="3">CCFEE 5312</strain>
    </source>
</reference>
<evidence type="ECO:0000256" key="2">
    <source>
        <dbReference type="SAM" id="Phobius"/>
    </source>
</evidence>
<dbReference type="GO" id="GO:0006487">
    <property type="term" value="P:protein N-linked glycosylation"/>
    <property type="evidence" value="ECO:0007669"/>
    <property type="project" value="TreeGrafter"/>
</dbReference>
<feature type="compositionally biased region" description="Low complexity" evidence="1">
    <location>
        <begin position="7"/>
        <end position="29"/>
    </location>
</feature>
<evidence type="ECO:0000313" key="4">
    <source>
        <dbReference type="Proteomes" id="UP001271007"/>
    </source>
</evidence>
<feature type="compositionally biased region" description="Pro residues" evidence="1">
    <location>
        <begin position="37"/>
        <end position="46"/>
    </location>
</feature>
<dbReference type="EMBL" id="JAWDJX010000017">
    <property type="protein sequence ID" value="KAK3053139.1"/>
    <property type="molecule type" value="Genomic_DNA"/>
</dbReference>
<keyword evidence="4" id="KW-1185">Reference proteome</keyword>
<feature type="region of interest" description="Disordered" evidence="1">
    <location>
        <begin position="1"/>
        <end position="57"/>
    </location>
</feature>
<evidence type="ECO:0000256" key="1">
    <source>
        <dbReference type="SAM" id="MobiDB-lite"/>
    </source>
</evidence>
<organism evidence="3 4">
    <name type="scientific">Extremus antarcticus</name>
    <dbReference type="NCBI Taxonomy" id="702011"/>
    <lineage>
        <taxon>Eukaryota</taxon>
        <taxon>Fungi</taxon>
        <taxon>Dikarya</taxon>
        <taxon>Ascomycota</taxon>
        <taxon>Pezizomycotina</taxon>
        <taxon>Dothideomycetes</taxon>
        <taxon>Dothideomycetidae</taxon>
        <taxon>Mycosphaerellales</taxon>
        <taxon>Extremaceae</taxon>
        <taxon>Extremus</taxon>
    </lineage>
</organism>
<keyword evidence="2" id="KW-0472">Membrane</keyword>
<proteinExistence type="predicted"/>
<dbReference type="Proteomes" id="UP001271007">
    <property type="component" value="Unassembled WGS sequence"/>
</dbReference>
<dbReference type="PANTHER" id="PTHR13132">
    <property type="entry name" value="ALPHA- 1,6 -FUCOSYLTRANSFERASE"/>
    <property type="match status" value="1"/>
</dbReference>
<name>A0AAJ0DMQ7_9PEZI</name>
<protein>
    <submittedName>
        <fullName evidence="3">Uncharacterized protein</fullName>
    </submittedName>
</protein>
<dbReference type="AlphaFoldDB" id="A0AAJ0DMQ7"/>
<accession>A0AAJ0DMQ7</accession>
<dbReference type="GO" id="GO:0046921">
    <property type="term" value="F:alpha-(1-&gt;6)-fucosyltransferase activity"/>
    <property type="evidence" value="ECO:0007669"/>
    <property type="project" value="TreeGrafter"/>
</dbReference>
<keyword evidence="2" id="KW-1133">Transmembrane helix</keyword>
<sequence>MRDRRNTSLSVSSTSSSSNSTLCGSSRTSLNEKRHSSPPPPSPTLPAPVTKENSSVPNARPRWWHRMAMRSFALACTLVAVLQFFFQPIAPLGIRIPGGYGAKSDVASTTTNAVADSYTEPAAIAVTNEAGHSRWTVVIPPERPFPLRGKEYQEICRQGQRLRDTLSQESRLVRAKDWRRKGGYYSRDHTYLDVEQAETIGVLPALEADSGVNVCDKSMTFVLDAEDASFGKSLLMLWLSYGLAKKEGRAFFIDDSRWAYGQYSTFFASLPTSSCVQPPRHHIVPCPHSAKHLLVSSVTLPWTYGSAFEKEFSQFRQHGASRSRRIYDLLRRGYEDLFILQGEDALYAASRLAKFSEDAHLHAGTVVGMHIRRGDLHPLEFQFSQDYIPIERYAAASQNMLRNQLHASLPETHKAADDFHTFLEYVHSPLLLGSDDPEMFDSAELKEAAAPFVVQKAQERIQLATKATLDLAAPAESLREPGSAYVKHVDENSGWEGGFYSSLFFALGQSRPGQTSSSPVNDIPDSSPSEATKHIRKLVGRAYLLDLAVLGESDGVVCAVSSASCRLLGVMLGWDAVIGGQWMNVDDGRPWSWDGRG</sequence>
<evidence type="ECO:0000313" key="3">
    <source>
        <dbReference type="EMBL" id="KAK3053139.1"/>
    </source>
</evidence>
<gene>
    <name evidence="3" type="ORF">LTR09_005765</name>
</gene>
<feature type="transmembrane region" description="Helical" evidence="2">
    <location>
        <begin position="67"/>
        <end position="86"/>
    </location>
</feature>
<dbReference type="PANTHER" id="PTHR13132:SF29">
    <property type="entry name" value="ALPHA-(1,6)-FUCOSYLTRANSFERASE"/>
    <property type="match status" value="1"/>
</dbReference>
<keyword evidence="2" id="KW-0812">Transmembrane</keyword>
<comment type="caution">
    <text evidence="3">The sequence shown here is derived from an EMBL/GenBank/DDBJ whole genome shotgun (WGS) entry which is preliminary data.</text>
</comment>